<comment type="caution">
    <text evidence="1">The sequence shown here is derived from an EMBL/GenBank/DDBJ whole genome shotgun (WGS) entry which is preliminary data.</text>
</comment>
<organism evidence="1 2">
    <name type="scientific">Puccinia graminis f. sp. tritici</name>
    <dbReference type="NCBI Taxonomy" id="56615"/>
    <lineage>
        <taxon>Eukaryota</taxon>
        <taxon>Fungi</taxon>
        <taxon>Dikarya</taxon>
        <taxon>Basidiomycota</taxon>
        <taxon>Pucciniomycotina</taxon>
        <taxon>Pucciniomycetes</taxon>
        <taxon>Pucciniales</taxon>
        <taxon>Pucciniaceae</taxon>
        <taxon>Puccinia</taxon>
    </lineage>
</organism>
<evidence type="ECO:0000313" key="2">
    <source>
        <dbReference type="Proteomes" id="UP000325313"/>
    </source>
</evidence>
<sequence length="145" mass="16660">MNECDDVYVDRTVISNIPEVNAPRFSSLHTLIRTLNPTLYEEERLRTSGEEQLMINKIGTGTGGTTMTSESVVDRLTSTIFQAHRELSSSVETLGQDLNPYSEPWYLRSELWYLVDLLKRTLELDCTKRITAANALRHKFFVLFQ</sequence>
<dbReference type="Gene3D" id="1.10.510.10">
    <property type="entry name" value="Transferase(Phosphotransferase) domain 1"/>
    <property type="match status" value="1"/>
</dbReference>
<dbReference type="EMBL" id="VDEP01000304">
    <property type="protein sequence ID" value="KAA1109547.1"/>
    <property type="molecule type" value="Genomic_DNA"/>
</dbReference>
<dbReference type="InterPro" id="IPR011009">
    <property type="entry name" value="Kinase-like_dom_sf"/>
</dbReference>
<evidence type="ECO:0000313" key="1">
    <source>
        <dbReference type="EMBL" id="KAA1109547.1"/>
    </source>
</evidence>
<name>A0A5B0Q8Q9_PUCGR</name>
<proteinExistence type="predicted"/>
<accession>A0A5B0Q8Q9</accession>
<protein>
    <recommendedName>
        <fullName evidence="3">Protein kinase domain-containing protein</fullName>
    </recommendedName>
</protein>
<reference evidence="1 2" key="1">
    <citation type="submission" date="2019-05" db="EMBL/GenBank/DDBJ databases">
        <title>Emergence of the Ug99 lineage of the wheat stem rust pathogen through somatic hybridization.</title>
        <authorList>
            <person name="Li F."/>
            <person name="Upadhyaya N.M."/>
            <person name="Sperschneider J."/>
            <person name="Matny O."/>
            <person name="Nguyen-Phuc H."/>
            <person name="Mago R."/>
            <person name="Raley C."/>
            <person name="Miller M.E."/>
            <person name="Silverstein K.A.T."/>
            <person name="Henningsen E."/>
            <person name="Hirsch C.D."/>
            <person name="Visser B."/>
            <person name="Pretorius Z.A."/>
            <person name="Steffenson B.J."/>
            <person name="Schwessinger B."/>
            <person name="Dodds P.N."/>
            <person name="Figueroa M."/>
        </authorList>
    </citation>
    <scope>NUCLEOTIDE SEQUENCE [LARGE SCALE GENOMIC DNA]</scope>
    <source>
        <strain evidence="1 2">Ug99</strain>
    </source>
</reference>
<dbReference type="SUPFAM" id="SSF56112">
    <property type="entry name" value="Protein kinase-like (PK-like)"/>
    <property type="match status" value="1"/>
</dbReference>
<dbReference type="Proteomes" id="UP000325313">
    <property type="component" value="Unassembled WGS sequence"/>
</dbReference>
<dbReference type="AlphaFoldDB" id="A0A5B0Q8Q9"/>
<evidence type="ECO:0008006" key="3">
    <source>
        <dbReference type="Google" id="ProtNLM"/>
    </source>
</evidence>
<gene>
    <name evidence="1" type="ORF">PGTUg99_019337</name>
</gene>